<dbReference type="Pfam" id="PF03466">
    <property type="entry name" value="LysR_substrate"/>
    <property type="match status" value="1"/>
</dbReference>
<dbReference type="PANTHER" id="PTHR30346:SF29">
    <property type="entry name" value="LYSR SUBSTRATE-BINDING"/>
    <property type="match status" value="1"/>
</dbReference>
<reference evidence="7" key="1">
    <citation type="journal article" date="2019" name="Int. J. Syst. Evol. Microbiol.">
        <title>The Global Catalogue of Microorganisms (GCM) 10K type strain sequencing project: providing services to taxonomists for standard genome sequencing and annotation.</title>
        <authorList>
            <consortium name="The Broad Institute Genomics Platform"/>
            <consortium name="The Broad Institute Genome Sequencing Center for Infectious Disease"/>
            <person name="Wu L."/>
            <person name="Ma J."/>
        </authorList>
    </citation>
    <scope>NUCLEOTIDE SEQUENCE [LARGE SCALE GENOMIC DNA]</scope>
    <source>
        <strain evidence="7">JCM 16898</strain>
    </source>
</reference>
<dbReference type="Gene3D" id="3.40.190.290">
    <property type="match status" value="1"/>
</dbReference>
<keyword evidence="3" id="KW-0238">DNA-binding</keyword>
<proteinExistence type="inferred from homology"/>
<feature type="domain" description="HTH lysR-type" evidence="5">
    <location>
        <begin position="1"/>
        <end position="54"/>
    </location>
</feature>
<dbReference type="RefSeq" id="WP_344861687.1">
    <property type="nucleotide sequence ID" value="NZ_BAAAZN010000007.1"/>
</dbReference>
<dbReference type="InterPro" id="IPR000847">
    <property type="entry name" value="LysR_HTH_N"/>
</dbReference>
<dbReference type="Proteomes" id="UP001500689">
    <property type="component" value="Unassembled WGS sequence"/>
</dbReference>
<evidence type="ECO:0000256" key="3">
    <source>
        <dbReference type="ARBA" id="ARBA00023125"/>
    </source>
</evidence>
<dbReference type="SUPFAM" id="SSF46785">
    <property type="entry name" value="Winged helix' DNA-binding domain"/>
    <property type="match status" value="1"/>
</dbReference>
<evidence type="ECO:0000256" key="2">
    <source>
        <dbReference type="ARBA" id="ARBA00023015"/>
    </source>
</evidence>
<organism evidence="6 7">
    <name type="scientific">Amycolatopsis ultiminotia</name>
    <dbReference type="NCBI Taxonomy" id="543629"/>
    <lineage>
        <taxon>Bacteria</taxon>
        <taxon>Bacillati</taxon>
        <taxon>Actinomycetota</taxon>
        <taxon>Actinomycetes</taxon>
        <taxon>Pseudonocardiales</taxon>
        <taxon>Pseudonocardiaceae</taxon>
        <taxon>Amycolatopsis</taxon>
    </lineage>
</organism>
<dbReference type="InterPro" id="IPR005119">
    <property type="entry name" value="LysR_subst-bd"/>
</dbReference>
<keyword evidence="2" id="KW-0805">Transcription regulation</keyword>
<dbReference type="InterPro" id="IPR036388">
    <property type="entry name" value="WH-like_DNA-bd_sf"/>
</dbReference>
<comment type="similarity">
    <text evidence="1">Belongs to the LysR transcriptional regulatory family.</text>
</comment>
<dbReference type="PANTHER" id="PTHR30346">
    <property type="entry name" value="TRANSCRIPTIONAL DUAL REGULATOR HCAR-RELATED"/>
    <property type="match status" value="1"/>
</dbReference>
<accession>A0ABP6WKR2</accession>
<dbReference type="InterPro" id="IPR036390">
    <property type="entry name" value="WH_DNA-bd_sf"/>
</dbReference>
<protein>
    <recommendedName>
        <fullName evidence="5">HTH lysR-type domain-containing protein</fullName>
    </recommendedName>
</protein>
<dbReference type="PROSITE" id="PS50931">
    <property type="entry name" value="HTH_LYSR"/>
    <property type="match status" value="1"/>
</dbReference>
<evidence type="ECO:0000313" key="7">
    <source>
        <dbReference type="Proteomes" id="UP001500689"/>
    </source>
</evidence>
<sequence>MYKPQRLPTFQAVHRTRSFAIAARELDYTASAVSQQIAALEESTGLVLFEREARDRDRGRAPLRRTDQPIACQCRRSRLRGSPARPRLDAGLVYEYGLCPRRWPEDISRKPLLREDLLLLRPAEHDEPVRLADALWITSRADTAGAQSLSRLCAAAGFSPTIAFRSNNYDVVRELVVATGAVAVVPALAQVPDERVKAVPPTQESAHRTVFVAHRTGSSNLMLDEFLTSAHRSLPSGTDHLTPLS</sequence>
<comment type="caution">
    <text evidence="6">The sequence shown here is derived from an EMBL/GenBank/DDBJ whole genome shotgun (WGS) entry which is preliminary data.</text>
</comment>
<keyword evidence="7" id="KW-1185">Reference proteome</keyword>
<dbReference type="Gene3D" id="1.10.10.10">
    <property type="entry name" value="Winged helix-like DNA-binding domain superfamily/Winged helix DNA-binding domain"/>
    <property type="match status" value="1"/>
</dbReference>
<dbReference type="SUPFAM" id="SSF53850">
    <property type="entry name" value="Periplasmic binding protein-like II"/>
    <property type="match status" value="1"/>
</dbReference>
<dbReference type="EMBL" id="BAAAZN010000007">
    <property type="protein sequence ID" value="GAA3551515.1"/>
    <property type="molecule type" value="Genomic_DNA"/>
</dbReference>
<evidence type="ECO:0000256" key="4">
    <source>
        <dbReference type="ARBA" id="ARBA00023163"/>
    </source>
</evidence>
<gene>
    <name evidence="6" type="ORF">GCM10022222_38840</name>
</gene>
<name>A0ABP6WKR2_9PSEU</name>
<evidence type="ECO:0000313" key="6">
    <source>
        <dbReference type="EMBL" id="GAA3551515.1"/>
    </source>
</evidence>
<evidence type="ECO:0000256" key="1">
    <source>
        <dbReference type="ARBA" id="ARBA00009437"/>
    </source>
</evidence>
<keyword evidence="4" id="KW-0804">Transcription</keyword>
<dbReference type="Pfam" id="PF00126">
    <property type="entry name" value="HTH_1"/>
    <property type="match status" value="1"/>
</dbReference>
<evidence type="ECO:0000259" key="5">
    <source>
        <dbReference type="PROSITE" id="PS50931"/>
    </source>
</evidence>